<dbReference type="Gene3D" id="2.30.22.10">
    <property type="entry name" value="Head domain of nucleotide exchange factor GrpE"/>
    <property type="match status" value="1"/>
</dbReference>
<dbReference type="GO" id="GO:0000774">
    <property type="term" value="F:adenyl-nucleotide exchange factor activity"/>
    <property type="evidence" value="ECO:0007669"/>
    <property type="project" value="InterPro"/>
</dbReference>
<dbReference type="CDD" id="cd00446">
    <property type="entry name" value="GrpE"/>
    <property type="match status" value="1"/>
</dbReference>
<dbReference type="SUPFAM" id="SSF51064">
    <property type="entry name" value="Head domain of nucleotide exchange factor GrpE"/>
    <property type="match status" value="1"/>
</dbReference>
<dbReference type="InterPro" id="IPR000740">
    <property type="entry name" value="GrpE"/>
</dbReference>
<comment type="subcellular location">
    <subcellularLocation>
        <location evidence="3">Cytoplasm</location>
    </subcellularLocation>
</comment>
<gene>
    <name evidence="3" type="primary">grpE</name>
    <name evidence="5" type="ORF">A2368_04305</name>
</gene>
<dbReference type="PRINTS" id="PR00773">
    <property type="entry name" value="GRPEPROTEIN"/>
</dbReference>
<comment type="subunit">
    <text evidence="3">Homodimer.</text>
</comment>
<evidence type="ECO:0000256" key="4">
    <source>
        <dbReference type="RuleBase" id="RU004478"/>
    </source>
</evidence>
<dbReference type="HAMAP" id="MF_01151">
    <property type="entry name" value="GrpE"/>
    <property type="match status" value="1"/>
</dbReference>
<dbReference type="GO" id="GO:0051082">
    <property type="term" value="F:unfolded protein binding"/>
    <property type="evidence" value="ECO:0007669"/>
    <property type="project" value="TreeGrafter"/>
</dbReference>
<dbReference type="InterPro" id="IPR009012">
    <property type="entry name" value="GrpE_head"/>
</dbReference>
<comment type="function">
    <text evidence="3">Participates actively in the response to hyperosmotic and heat shock by preventing the aggregation of stress-denatured proteins, in association with DnaK and GrpE. It is the nucleotide exchange factor for DnaK and may function as a thermosensor. Unfolded proteins bind initially to DnaJ; upon interaction with the DnaJ-bound protein, DnaK hydrolyzes its bound ATP, resulting in the formation of a stable complex. GrpE releases ADP from DnaK; ATP binding to DnaK triggers the release of the substrate protein, thus completing the reaction cycle. Several rounds of ATP-dependent interactions between DnaJ, DnaK and GrpE are required for fully efficient folding.</text>
</comment>
<keyword evidence="3" id="KW-0346">Stress response</keyword>
<dbReference type="GO" id="GO:0006457">
    <property type="term" value="P:protein folding"/>
    <property type="evidence" value="ECO:0007669"/>
    <property type="project" value="InterPro"/>
</dbReference>
<dbReference type="GO" id="GO:0042803">
    <property type="term" value="F:protein homodimerization activity"/>
    <property type="evidence" value="ECO:0007669"/>
    <property type="project" value="InterPro"/>
</dbReference>
<accession>A0A1F5FGQ2</accession>
<sequence length="137" mass="15475">MPTQKQLYQRVLADYQNLVKRTEKREIEIITFANQDLLEKLIPTLDNLELAGASLKDPGIDMIQQSLTQTLSDFGLIRTNPVNQAFDPVSMHCQELVPGKKDTVITVHKPGYEYHDKVLRPAIVSVGSGQENKTKKE</sequence>
<dbReference type="GO" id="GO:0005737">
    <property type="term" value="C:cytoplasm"/>
    <property type="evidence" value="ECO:0007669"/>
    <property type="project" value="UniProtKB-SubCell"/>
</dbReference>
<dbReference type="EMBL" id="MFAM01000037">
    <property type="protein sequence ID" value="OGD78763.1"/>
    <property type="molecule type" value="Genomic_DNA"/>
</dbReference>
<dbReference type="Proteomes" id="UP000176682">
    <property type="component" value="Unassembled WGS sequence"/>
</dbReference>
<dbReference type="Gene3D" id="3.90.20.20">
    <property type="match status" value="1"/>
</dbReference>
<dbReference type="InterPro" id="IPR013805">
    <property type="entry name" value="GrpE_CC"/>
</dbReference>
<dbReference type="PANTHER" id="PTHR21237">
    <property type="entry name" value="GRPE PROTEIN"/>
    <property type="match status" value="1"/>
</dbReference>
<dbReference type="Pfam" id="PF01025">
    <property type="entry name" value="GrpE"/>
    <property type="match status" value="1"/>
</dbReference>
<proteinExistence type="inferred from homology"/>
<organism evidence="5 6">
    <name type="scientific">Candidatus Collierbacteria bacterium RIFOXYB1_FULL_49_13</name>
    <dbReference type="NCBI Taxonomy" id="1817728"/>
    <lineage>
        <taxon>Bacteria</taxon>
        <taxon>Candidatus Collieribacteriota</taxon>
    </lineage>
</organism>
<evidence type="ECO:0000313" key="5">
    <source>
        <dbReference type="EMBL" id="OGD78763.1"/>
    </source>
</evidence>
<comment type="similarity">
    <text evidence="1 3 4">Belongs to the GrpE family.</text>
</comment>
<protein>
    <recommendedName>
        <fullName evidence="3">Protein GrpE</fullName>
    </recommendedName>
    <alternativeName>
        <fullName evidence="3">HSP-70 cofactor</fullName>
    </alternativeName>
</protein>
<evidence type="ECO:0000256" key="3">
    <source>
        <dbReference type="HAMAP-Rule" id="MF_01151"/>
    </source>
</evidence>
<reference evidence="5 6" key="1">
    <citation type="journal article" date="2016" name="Nat. Commun.">
        <title>Thousands of microbial genomes shed light on interconnected biogeochemical processes in an aquifer system.</title>
        <authorList>
            <person name="Anantharaman K."/>
            <person name="Brown C.T."/>
            <person name="Hug L.A."/>
            <person name="Sharon I."/>
            <person name="Castelle C.J."/>
            <person name="Probst A.J."/>
            <person name="Thomas B.C."/>
            <person name="Singh A."/>
            <person name="Wilkins M.J."/>
            <person name="Karaoz U."/>
            <person name="Brodie E.L."/>
            <person name="Williams K.H."/>
            <person name="Hubbard S.S."/>
            <person name="Banfield J.F."/>
        </authorList>
    </citation>
    <scope>NUCLEOTIDE SEQUENCE [LARGE SCALE GENOMIC DNA]</scope>
</reference>
<dbReference type="PANTHER" id="PTHR21237:SF23">
    <property type="entry name" value="GRPE PROTEIN HOMOLOG, MITOCHONDRIAL"/>
    <property type="match status" value="1"/>
</dbReference>
<dbReference type="SUPFAM" id="SSF58014">
    <property type="entry name" value="Coiled-coil domain of nucleotide exchange factor GrpE"/>
    <property type="match status" value="1"/>
</dbReference>
<dbReference type="AlphaFoldDB" id="A0A1F5FGQ2"/>
<evidence type="ECO:0000256" key="1">
    <source>
        <dbReference type="ARBA" id="ARBA00009054"/>
    </source>
</evidence>
<keyword evidence="2 3" id="KW-0143">Chaperone</keyword>
<comment type="caution">
    <text evidence="5">The sequence shown here is derived from an EMBL/GenBank/DDBJ whole genome shotgun (WGS) entry which is preliminary data.</text>
</comment>
<evidence type="ECO:0000313" key="6">
    <source>
        <dbReference type="Proteomes" id="UP000176682"/>
    </source>
</evidence>
<name>A0A1F5FGQ2_9BACT</name>
<dbReference type="GO" id="GO:0051087">
    <property type="term" value="F:protein-folding chaperone binding"/>
    <property type="evidence" value="ECO:0007669"/>
    <property type="project" value="InterPro"/>
</dbReference>
<evidence type="ECO:0000256" key="2">
    <source>
        <dbReference type="ARBA" id="ARBA00023186"/>
    </source>
</evidence>
<keyword evidence="3" id="KW-0963">Cytoplasm</keyword>